<dbReference type="Proteomes" id="UP000000491">
    <property type="component" value="Chromosome"/>
</dbReference>
<dbReference type="PATRIC" id="fig|579138.3.peg.504"/>
<feature type="coiled-coil region" evidence="1">
    <location>
        <begin position="54"/>
        <end position="81"/>
    </location>
</feature>
<feature type="region of interest" description="Disordered" evidence="2">
    <location>
        <begin position="126"/>
        <end position="152"/>
    </location>
</feature>
<name>F8EVH6_ZYMMT</name>
<evidence type="ECO:0000256" key="2">
    <source>
        <dbReference type="SAM" id="MobiDB-lite"/>
    </source>
</evidence>
<accession>F8EVH6</accession>
<evidence type="ECO:0000256" key="1">
    <source>
        <dbReference type="SAM" id="Coils"/>
    </source>
</evidence>
<dbReference type="STRING" id="579138.Zymop_0480"/>
<protein>
    <submittedName>
        <fullName evidence="3">Uncharacterized protein</fullName>
    </submittedName>
</protein>
<keyword evidence="1" id="KW-0175">Coiled coil</keyword>
<sequence length="729" mass="78518">MSSLVNDSHCLLNLRVKHFSKKCRKWLLAGFITFPFLPTPVLAQAAQQNDSVSIETLEQEIQHIEQAQAALQRDLQAVRQQLAVKKQGTTQALAQNQNNGAEGIISNKSAVTASTATEKTVAQKTHEELARVTPPASSMVASLPDEGHSENKASVATLATADSLSEKHPTDNNTANTVPNTLDLIMNPFQNQTDKNGMASLAGMPSDQTPSSGNHSANGSLIIADDDIAKVRQSENGEVEVFKHTDVPTEAIIARHSRDIIAMSANNGVGPHPRESAGAQISGALGDHGIFNLGPMTFVLGGFIDASGVAADRHVASGTFNFWQAMPYRNNPDYHLNNMEASARYTRLSLLVRGNISQNSTISGFVETDFGAGGATTDPYESNSYVMRLRQAYLAYDNTRYNFHVLGGQAWSLATPNRVGIIPRQESVAETIESSMLAGQTWARQWQVRLAKDWFNHRFWAALSVENPATLYDTTGFTDSDGKIVLPNGSTSTITSTGTGLTQPSPYSSELAPDVIGKLAWDPAWGHYEIVGIMHMPHDRVTAADGTGHNYSSLTGGGGGSMVLPIVPKKVELRLAGMVGKGIGRYGSVLLPDATIDAEGRPVPIWSLQATAGIMGHVTPRIDLYGYYGIQEAGRAYFTANGIAYGYGNPLYDNSGCSKELSSACVGSTKRVSEATIGGWWRFLKGHYGTVQAGVQLAYSTREGWQGVGGSPTTHMSEFFFSLRYLPFQ</sequence>
<dbReference type="HOGENOM" id="CLU_024503_0_0_5"/>
<dbReference type="eggNOG" id="COG3170">
    <property type="taxonomic scope" value="Bacteria"/>
</dbReference>
<dbReference type="RefSeq" id="WP_013933782.1">
    <property type="nucleotide sequence ID" value="NC_015709.1"/>
</dbReference>
<organism evidence="3 4">
    <name type="scientific">Zymomonas mobilis subsp. pomaceae (strain ATCC 29192 / DSM 22645 / JCM 10191 / CCUG 17912 / NBRC 13757 / NCIMB 11200 / NRRL B-4491 / Barker I)</name>
    <dbReference type="NCBI Taxonomy" id="579138"/>
    <lineage>
        <taxon>Bacteria</taxon>
        <taxon>Pseudomonadati</taxon>
        <taxon>Pseudomonadota</taxon>
        <taxon>Alphaproteobacteria</taxon>
        <taxon>Sphingomonadales</taxon>
        <taxon>Zymomonadaceae</taxon>
        <taxon>Zymomonas</taxon>
    </lineage>
</organism>
<dbReference type="AlphaFoldDB" id="F8EVH6"/>
<dbReference type="EMBL" id="CP002865">
    <property type="protein sequence ID" value="AEI37383.1"/>
    <property type="molecule type" value="Genomic_DNA"/>
</dbReference>
<proteinExistence type="predicted"/>
<reference evidence="3 4" key="1">
    <citation type="journal article" date="2011" name="J. Bacteriol.">
        <title>Genome sequence of the ethanol-producing Zymomonas mobilis subsp. pomaceae lectotype strain ATCC 29192.</title>
        <authorList>
            <person name="Kouvelis V.N."/>
            <person name="Davenport K.W."/>
            <person name="Brettin T.S."/>
            <person name="Bruce D."/>
            <person name="Detter C."/>
            <person name="Han C.S."/>
            <person name="Nolan M."/>
            <person name="Tapia R."/>
            <person name="Damoulaki A."/>
            <person name="Kyrpides N.C."/>
            <person name="Typas M.A."/>
            <person name="Pappas K.M."/>
        </authorList>
    </citation>
    <scope>NUCLEOTIDE SEQUENCE [LARGE SCALE GENOMIC DNA]</scope>
    <source>
        <strain evidence="4">ATCC 29192 / DSM 22645 / JCM 10191 / CCUG 17912 / NBRC 13757 / NCIMB 11200 / NRRL B-4491 / Barker I</strain>
    </source>
</reference>
<evidence type="ECO:0000313" key="4">
    <source>
        <dbReference type="Proteomes" id="UP000000491"/>
    </source>
</evidence>
<dbReference type="KEGG" id="zmp:Zymop_0480"/>
<gene>
    <name evidence="3" type="ordered locus">Zymop_0480</name>
</gene>
<evidence type="ECO:0000313" key="3">
    <source>
        <dbReference type="EMBL" id="AEI37383.1"/>
    </source>
</evidence>